<dbReference type="GO" id="GO:0003700">
    <property type="term" value="F:DNA-binding transcription factor activity"/>
    <property type="evidence" value="ECO:0007669"/>
    <property type="project" value="InterPro"/>
</dbReference>
<evidence type="ECO:0000259" key="2">
    <source>
        <dbReference type="PROSITE" id="PS50937"/>
    </source>
</evidence>
<gene>
    <name evidence="3" type="ORF">SAMN04488570_0969</name>
</gene>
<dbReference type="GO" id="GO:0003677">
    <property type="term" value="F:DNA binding"/>
    <property type="evidence" value="ECO:0007669"/>
    <property type="project" value="UniProtKB-KW"/>
</dbReference>
<dbReference type="CDD" id="cd00592">
    <property type="entry name" value="HTH_MerR-like"/>
    <property type="match status" value="1"/>
</dbReference>
<dbReference type="Proteomes" id="UP000198859">
    <property type="component" value="Chromosome I"/>
</dbReference>
<dbReference type="InterPro" id="IPR047057">
    <property type="entry name" value="MerR_fam"/>
</dbReference>
<evidence type="ECO:0000313" key="3">
    <source>
        <dbReference type="EMBL" id="SDS02647.1"/>
    </source>
</evidence>
<dbReference type="PANTHER" id="PTHR30204:SF89">
    <property type="entry name" value="HTH MERR-TYPE DOMAIN-CONTAINING PROTEIN"/>
    <property type="match status" value="1"/>
</dbReference>
<name>A0A1H1NUJ6_9ACTN</name>
<dbReference type="EMBL" id="LT629757">
    <property type="protein sequence ID" value="SDS02647.1"/>
    <property type="molecule type" value="Genomic_DNA"/>
</dbReference>
<protein>
    <submittedName>
        <fullName evidence="3">MerR HTH family regulatory protein</fullName>
    </submittedName>
</protein>
<keyword evidence="4" id="KW-1185">Reference proteome</keyword>
<evidence type="ECO:0000256" key="1">
    <source>
        <dbReference type="ARBA" id="ARBA00023125"/>
    </source>
</evidence>
<dbReference type="PROSITE" id="PS50937">
    <property type="entry name" value="HTH_MERR_2"/>
    <property type="match status" value="1"/>
</dbReference>
<dbReference type="PANTHER" id="PTHR30204">
    <property type="entry name" value="REDOX-CYCLING DRUG-SENSING TRANSCRIPTIONAL ACTIVATOR SOXR"/>
    <property type="match status" value="1"/>
</dbReference>
<dbReference type="AlphaFoldDB" id="A0A1H1NUJ6"/>
<dbReference type="STRING" id="642780.SAMN04488570_0969"/>
<evidence type="ECO:0000313" key="4">
    <source>
        <dbReference type="Proteomes" id="UP000198859"/>
    </source>
</evidence>
<accession>A0A1H1NUJ6</accession>
<feature type="domain" description="HTH merR-type" evidence="2">
    <location>
        <begin position="30"/>
        <end position="82"/>
    </location>
</feature>
<sequence length="240" mass="26477">MRQAARITIGQAVADLKAEFPDVDIKESKIRHLENEGLVEPERTPSGYRKYSTDDMEKLRYIIRAQREHYLPLKVIKEHLEALDRGLEPPATSGSPSIPTSLLANPAPGVESLLSGHSDVRISRRELVKTADITEELLDQLETYGLVRPRTGSKHYDADALVIAKVAGELSAFGLEPRHLRAFKTAADREIGLMEQVVSPMRHGREAGAEGRAAQAIDELAVLSVRLHAALVKAGLRTIR</sequence>
<organism evidence="3 4">
    <name type="scientific">Nocardioides scoriae</name>
    <dbReference type="NCBI Taxonomy" id="642780"/>
    <lineage>
        <taxon>Bacteria</taxon>
        <taxon>Bacillati</taxon>
        <taxon>Actinomycetota</taxon>
        <taxon>Actinomycetes</taxon>
        <taxon>Propionibacteriales</taxon>
        <taxon>Nocardioidaceae</taxon>
        <taxon>Nocardioides</taxon>
    </lineage>
</organism>
<dbReference type="SUPFAM" id="SSF46955">
    <property type="entry name" value="Putative DNA-binding domain"/>
    <property type="match status" value="1"/>
</dbReference>
<dbReference type="Gene3D" id="1.10.1660.10">
    <property type="match status" value="1"/>
</dbReference>
<dbReference type="InterPro" id="IPR009061">
    <property type="entry name" value="DNA-bd_dom_put_sf"/>
</dbReference>
<dbReference type="SMART" id="SM00422">
    <property type="entry name" value="HTH_MERR"/>
    <property type="match status" value="1"/>
</dbReference>
<reference evidence="4" key="1">
    <citation type="submission" date="2016-10" db="EMBL/GenBank/DDBJ databases">
        <authorList>
            <person name="Varghese N."/>
            <person name="Submissions S."/>
        </authorList>
    </citation>
    <scope>NUCLEOTIDE SEQUENCE [LARGE SCALE GENOMIC DNA]</scope>
    <source>
        <strain evidence="4">DSM 22127</strain>
    </source>
</reference>
<dbReference type="InterPro" id="IPR000551">
    <property type="entry name" value="MerR-type_HTH_dom"/>
</dbReference>
<keyword evidence="1" id="KW-0238">DNA-binding</keyword>
<dbReference type="RefSeq" id="WP_231917049.1">
    <property type="nucleotide sequence ID" value="NZ_LT629757.1"/>
</dbReference>
<dbReference type="Pfam" id="PF13411">
    <property type="entry name" value="MerR_1"/>
    <property type="match status" value="1"/>
</dbReference>
<proteinExistence type="predicted"/>